<keyword evidence="2" id="KW-1185">Reference proteome</keyword>
<evidence type="ECO:0000313" key="1">
    <source>
        <dbReference type="EMBL" id="GBM46310.1"/>
    </source>
</evidence>
<protein>
    <submittedName>
        <fullName evidence="1">Uncharacterized protein</fullName>
    </submittedName>
</protein>
<dbReference type="Proteomes" id="UP000499080">
    <property type="component" value="Unassembled WGS sequence"/>
</dbReference>
<comment type="caution">
    <text evidence="1">The sequence shown here is derived from an EMBL/GenBank/DDBJ whole genome shotgun (WGS) entry which is preliminary data.</text>
</comment>
<evidence type="ECO:0000313" key="2">
    <source>
        <dbReference type="Proteomes" id="UP000499080"/>
    </source>
</evidence>
<proteinExistence type="predicted"/>
<dbReference type="AlphaFoldDB" id="A0A4Y2FXX6"/>
<organism evidence="1 2">
    <name type="scientific">Araneus ventricosus</name>
    <name type="common">Orbweaver spider</name>
    <name type="synonym">Epeira ventricosa</name>
    <dbReference type="NCBI Taxonomy" id="182803"/>
    <lineage>
        <taxon>Eukaryota</taxon>
        <taxon>Metazoa</taxon>
        <taxon>Ecdysozoa</taxon>
        <taxon>Arthropoda</taxon>
        <taxon>Chelicerata</taxon>
        <taxon>Arachnida</taxon>
        <taxon>Araneae</taxon>
        <taxon>Araneomorphae</taxon>
        <taxon>Entelegynae</taxon>
        <taxon>Araneoidea</taxon>
        <taxon>Araneidae</taxon>
        <taxon>Araneus</taxon>
    </lineage>
</organism>
<name>A0A4Y2FXX6_ARAVE</name>
<reference evidence="1 2" key="1">
    <citation type="journal article" date="2019" name="Sci. Rep.">
        <title>Orb-weaving spider Araneus ventricosus genome elucidates the spidroin gene catalogue.</title>
        <authorList>
            <person name="Kono N."/>
            <person name="Nakamura H."/>
            <person name="Ohtoshi R."/>
            <person name="Moran D.A.P."/>
            <person name="Shinohara A."/>
            <person name="Yoshida Y."/>
            <person name="Fujiwara M."/>
            <person name="Mori M."/>
            <person name="Tomita M."/>
            <person name="Arakawa K."/>
        </authorList>
    </citation>
    <scope>NUCLEOTIDE SEQUENCE [LARGE SCALE GENOMIC DNA]</scope>
</reference>
<gene>
    <name evidence="1" type="ORF">AVEN_88004_1</name>
</gene>
<sequence length="88" mass="10353">MRPTENILKRLPIKETSALKDTLKVEERLKQQRQEVWVHKRVIPKKLKFDSLKKPKLPTLMTAVQTSKENMIHLTECNKIHVDPPSED</sequence>
<accession>A0A4Y2FXX6</accession>
<dbReference type="EMBL" id="BGPR01001131">
    <property type="protein sequence ID" value="GBM46310.1"/>
    <property type="molecule type" value="Genomic_DNA"/>
</dbReference>